<dbReference type="GO" id="GO:0006281">
    <property type="term" value="P:DNA repair"/>
    <property type="evidence" value="ECO:0007669"/>
    <property type="project" value="UniProtKB-KW"/>
</dbReference>
<dbReference type="SUPFAM" id="SSF46767">
    <property type="entry name" value="Methylated DNA-protein cysteine methyltransferase, C-terminal domain"/>
    <property type="match status" value="1"/>
</dbReference>
<accession>A0A1F8F029</accession>
<dbReference type="PROSITE" id="PS00374">
    <property type="entry name" value="MGMT"/>
    <property type="match status" value="1"/>
</dbReference>
<dbReference type="InterPro" id="IPR036388">
    <property type="entry name" value="WH-like_DNA-bd_sf"/>
</dbReference>
<keyword evidence="4" id="KW-0227">DNA damage</keyword>
<protein>
    <submittedName>
        <fullName evidence="8">6-O-methylguanine DNA methyltransferase</fullName>
    </submittedName>
</protein>
<evidence type="ECO:0000256" key="2">
    <source>
        <dbReference type="ARBA" id="ARBA00022603"/>
    </source>
</evidence>
<evidence type="ECO:0000313" key="9">
    <source>
        <dbReference type="Proteomes" id="UP000176834"/>
    </source>
</evidence>
<dbReference type="InterPro" id="IPR014048">
    <property type="entry name" value="MethylDNA_cys_MeTrfase_DNA-bd"/>
</dbReference>
<dbReference type="PANTHER" id="PTHR10815">
    <property type="entry name" value="METHYLATED-DNA--PROTEIN-CYSTEINE METHYLTRANSFERASE"/>
    <property type="match status" value="1"/>
</dbReference>
<reference evidence="8 9" key="1">
    <citation type="journal article" date="2016" name="Nat. Commun.">
        <title>Thousands of microbial genomes shed light on interconnected biogeochemical processes in an aquifer system.</title>
        <authorList>
            <person name="Anantharaman K."/>
            <person name="Brown C.T."/>
            <person name="Hug L.A."/>
            <person name="Sharon I."/>
            <person name="Castelle C.J."/>
            <person name="Probst A.J."/>
            <person name="Thomas B.C."/>
            <person name="Singh A."/>
            <person name="Wilkins M.J."/>
            <person name="Karaoz U."/>
            <person name="Brodie E.L."/>
            <person name="Williams K.H."/>
            <person name="Hubbard S.S."/>
            <person name="Banfield J.F."/>
        </authorList>
    </citation>
    <scope>NUCLEOTIDE SEQUENCE [LARGE SCALE GENOMIC DNA]</scope>
</reference>
<proteinExistence type="predicted"/>
<organism evidence="8 9">
    <name type="scientific">Candidatus Yanofskybacteria bacterium RIFCSPHIGHO2_02_FULL_38_22b</name>
    <dbReference type="NCBI Taxonomy" id="1802673"/>
    <lineage>
        <taxon>Bacteria</taxon>
        <taxon>Candidatus Yanofskyibacteriota</taxon>
    </lineage>
</organism>
<feature type="domain" description="Methylated-DNA-[protein]-cysteine S-methyltransferase DNA binding" evidence="7">
    <location>
        <begin position="3"/>
        <end position="82"/>
    </location>
</feature>
<evidence type="ECO:0000256" key="1">
    <source>
        <dbReference type="ARBA" id="ARBA00001286"/>
    </source>
</evidence>
<keyword evidence="5" id="KW-0234">DNA repair</keyword>
<dbReference type="InterPro" id="IPR001497">
    <property type="entry name" value="MethylDNA_cys_MeTrfase_AS"/>
</dbReference>
<name>A0A1F8F029_9BACT</name>
<dbReference type="InterPro" id="IPR036217">
    <property type="entry name" value="MethylDNA_cys_MeTrfase_DNAb"/>
</dbReference>
<comment type="catalytic activity">
    <reaction evidence="1">
        <text>a 4-O-methyl-thymidine in DNA + L-cysteinyl-[protein] = a thymidine in DNA + S-methyl-L-cysteinyl-[protein]</text>
        <dbReference type="Rhea" id="RHEA:53428"/>
        <dbReference type="Rhea" id="RHEA-COMP:10131"/>
        <dbReference type="Rhea" id="RHEA-COMP:10132"/>
        <dbReference type="Rhea" id="RHEA-COMP:13555"/>
        <dbReference type="Rhea" id="RHEA-COMP:13556"/>
        <dbReference type="ChEBI" id="CHEBI:29950"/>
        <dbReference type="ChEBI" id="CHEBI:82612"/>
        <dbReference type="ChEBI" id="CHEBI:137386"/>
        <dbReference type="ChEBI" id="CHEBI:137387"/>
        <dbReference type="EC" id="2.1.1.63"/>
    </reaction>
</comment>
<dbReference type="GO" id="GO:0032259">
    <property type="term" value="P:methylation"/>
    <property type="evidence" value="ECO:0007669"/>
    <property type="project" value="UniProtKB-KW"/>
</dbReference>
<dbReference type="GO" id="GO:0003908">
    <property type="term" value="F:methylated-DNA-[protein]-cysteine S-methyltransferase activity"/>
    <property type="evidence" value="ECO:0007669"/>
    <property type="project" value="UniProtKB-EC"/>
</dbReference>
<dbReference type="Pfam" id="PF01035">
    <property type="entry name" value="DNA_binding_1"/>
    <property type="match status" value="1"/>
</dbReference>
<dbReference type="CDD" id="cd06445">
    <property type="entry name" value="ATase"/>
    <property type="match status" value="1"/>
</dbReference>
<evidence type="ECO:0000259" key="7">
    <source>
        <dbReference type="Pfam" id="PF01035"/>
    </source>
</evidence>
<evidence type="ECO:0000256" key="6">
    <source>
        <dbReference type="ARBA" id="ARBA00049348"/>
    </source>
</evidence>
<dbReference type="Gene3D" id="1.10.10.10">
    <property type="entry name" value="Winged helix-like DNA-binding domain superfamily/Winged helix DNA-binding domain"/>
    <property type="match status" value="1"/>
</dbReference>
<dbReference type="PANTHER" id="PTHR10815:SF13">
    <property type="entry name" value="METHYLATED-DNA--PROTEIN-CYSTEINE METHYLTRANSFERASE"/>
    <property type="match status" value="1"/>
</dbReference>
<evidence type="ECO:0000313" key="8">
    <source>
        <dbReference type="EMBL" id="OGN06475.1"/>
    </source>
</evidence>
<dbReference type="Proteomes" id="UP000176834">
    <property type="component" value="Unassembled WGS sequence"/>
</dbReference>
<keyword evidence="2 8" id="KW-0489">Methyltransferase</keyword>
<keyword evidence="3 8" id="KW-0808">Transferase</keyword>
<comment type="catalytic activity">
    <reaction evidence="6">
        <text>a 6-O-methyl-2'-deoxyguanosine in DNA + L-cysteinyl-[protein] = S-methyl-L-cysteinyl-[protein] + a 2'-deoxyguanosine in DNA</text>
        <dbReference type="Rhea" id="RHEA:24000"/>
        <dbReference type="Rhea" id="RHEA-COMP:10131"/>
        <dbReference type="Rhea" id="RHEA-COMP:10132"/>
        <dbReference type="Rhea" id="RHEA-COMP:11367"/>
        <dbReference type="Rhea" id="RHEA-COMP:11368"/>
        <dbReference type="ChEBI" id="CHEBI:29950"/>
        <dbReference type="ChEBI" id="CHEBI:82612"/>
        <dbReference type="ChEBI" id="CHEBI:85445"/>
        <dbReference type="ChEBI" id="CHEBI:85448"/>
        <dbReference type="EC" id="2.1.1.63"/>
    </reaction>
</comment>
<comment type="caution">
    <text evidence="8">The sequence shown here is derived from an EMBL/GenBank/DDBJ whole genome shotgun (WGS) entry which is preliminary data.</text>
</comment>
<dbReference type="EMBL" id="MGJN01000019">
    <property type="protein sequence ID" value="OGN06475.1"/>
    <property type="molecule type" value="Genomic_DNA"/>
</dbReference>
<gene>
    <name evidence="8" type="ORF">A3B86_03450</name>
</gene>
<evidence type="ECO:0000256" key="5">
    <source>
        <dbReference type="ARBA" id="ARBA00023204"/>
    </source>
</evidence>
<dbReference type="AlphaFoldDB" id="A0A1F8F029"/>
<dbReference type="NCBIfam" id="TIGR00589">
    <property type="entry name" value="ogt"/>
    <property type="match status" value="1"/>
</dbReference>
<sequence>MTKFKEKVYRIVSKIPRGKVLTYKEVAKLSGKPKAFRAVGNILNKNYDPSIPCHRVVRSDGQIGGYNRGSKIKKEILTSERVMI</sequence>
<evidence type="ECO:0000256" key="4">
    <source>
        <dbReference type="ARBA" id="ARBA00022763"/>
    </source>
</evidence>
<evidence type="ECO:0000256" key="3">
    <source>
        <dbReference type="ARBA" id="ARBA00022679"/>
    </source>
</evidence>